<dbReference type="InterPro" id="IPR050703">
    <property type="entry name" value="Flavin_MAO"/>
</dbReference>
<evidence type="ECO:0000256" key="2">
    <source>
        <dbReference type="ARBA" id="ARBA00005995"/>
    </source>
</evidence>
<dbReference type="STRING" id="261654.GA0070611_2003"/>
<dbReference type="Gene3D" id="3.50.50.60">
    <property type="entry name" value="FAD/NAD(P)-binding domain"/>
    <property type="match status" value="1"/>
</dbReference>
<dbReference type="AlphaFoldDB" id="A0A1A8ZF41"/>
<evidence type="ECO:0000256" key="4">
    <source>
        <dbReference type="PIRSR" id="PIRSR601613-1"/>
    </source>
</evidence>
<sequence length="441" mass="45566">MAGDRVIVVGAGFSGLAAASALAGAGVEVQVLEARDRVGGRTLTRRLPDGGWLDLGAQWIGPTQDRMYALVAAHGLTTFPSPAVGRPTVCWAGRRLDTAPESAGQVFATLDGLAAQVDPAAPWRAARAAEWDRLTLGGWLDATAPDPGTARYVGRLLAGGLLAAGADEVSLLQLLFYLAAGGGTGSLLEMAGGAQQDRIVGGPATLAERMAAALPAGSVRLDHPVEEIAHDGTGVRVRAGGEPHIGAAVVVAVAPALAGRIRYAPPLPALRDGLTQRMPMGSAFKVHARYPEPFWRPDGRSGVATTDAGPVTETVDNSVPGSPTGVLTAFSYGDEARQLRRLPVAARRAALLDALVALHGPAAARPADLVEYDWSADPWTRGCFCGMLTPGSWCDYGPQLRPPVGRVHWAGTETATRWSGYLEGAVAAGERAAAEVIAALG</sequence>
<feature type="domain" description="Amine oxidase" evidence="5">
    <location>
        <begin position="13"/>
        <end position="437"/>
    </location>
</feature>
<dbReference type="Proteomes" id="UP000199385">
    <property type="component" value="Chromosome I"/>
</dbReference>
<dbReference type="OrthoDB" id="337830at2"/>
<accession>A0A1A8ZF41</accession>
<dbReference type="SUPFAM" id="SSF51905">
    <property type="entry name" value="FAD/NAD(P)-binding domain"/>
    <property type="match status" value="1"/>
</dbReference>
<keyword evidence="3" id="KW-0560">Oxidoreductase</keyword>
<feature type="binding site" evidence="4">
    <location>
        <position position="14"/>
    </location>
    <ligand>
        <name>FAD</name>
        <dbReference type="ChEBI" id="CHEBI:57692"/>
    </ligand>
</feature>
<evidence type="ECO:0000259" key="5">
    <source>
        <dbReference type="Pfam" id="PF01593"/>
    </source>
</evidence>
<dbReference type="PANTHER" id="PTHR43563:SF1">
    <property type="entry name" value="AMINE OXIDASE [FLAVIN-CONTAINING] B"/>
    <property type="match status" value="1"/>
</dbReference>
<proteinExistence type="inferred from homology"/>
<dbReference type="EMBL" id="LT594323">
    <property type="protein sequence ID" value="SBT42495.1"/>
    <property type="molecule type" value="Genomic_DNA"/>
</dbReference>
<dbReference type="PATRIC" id="fig|261654.4.peg.2039"/>
<reference evidence="7" key="1">
    <citation type="submission" date="2016-06" db="EMBL/GenBank/DDBJ databases">
        <authorList>
            <person name="Varghese N."/>
            <person name="Submissions Spin"/>
        </authorList>
    </citation>
    <scope>NUCLEOTIDE SEQUENCE [LARGE SCALE GENOMIC DNA]</scope>
    <source>
        <strain evidence="7">DSM 44815</strain>
    </source>
</reference>
<dbReference type="PANTHER" id="PTHR43563">
    <property type="entry name" value="AMINE OXIDASE"/>
    <property type="match status" value="1"/>
</dbReference>
<comment type="similarity">
    <text evidence="2">Belongs to the flavin monoamine oxidase family.</text>
</comment>
<dbReference type="SUPFAM" id="SSF54373">
    <property type="entry name" value="FAD-linked reductases, C-terminal domain"/>
    <property type="match status" value="1"/>
</dbReference>
<gene>
    <name evidence="6" type="ORF">GA0070611_2003</name>
</gene>
<name>A0A1A8ZF41_9ACTN</name>
<dbReference type="GO" id="GO:0016491">
    <property type="term" value="F:oxidoreductase activity"/>
    <property type="evidence" value="ECO:0007669"/>
    <property type="project" value="UniProtKB-KW"/>
</dbReference>
<protein>
    <submittedName>
        <fullName evidence="6">Monoamine oxidase</fullName>
    </submittedName>
</protein>
<comment type="cofactor">
    <cofactor evidence="1">
        <name>FAD</name>
        <dbReference type="ChEBI" id="CHEBI:57692"/>
    </cofactor>
</comment>
<evidence type="ECO:0000256" key="3">
    <source>
        <dbReference type="ARBA" id="ARBA00023002"/>
    </source>
</evidence>
<feature type="binding site" evidence="4">
    <location>
        <position position="225"/>
    </location>
    <ligand>
        <name>FAD</name>
        <dbReference type="ChEBI" id="CHEBI:57692"/>
    </ligand>
</feature>
<dbReference type="InterPro" id="IPR001613">
    <property type="entry name" value="Flavin_amine_oxidase"/>
</dbReference>
<feature type="binding site" evidence="4">
    <location>
        <position position="330"/>
    </location>
    <ligand>
        <name>substrate</name>
    </ligand>
</feature>
<feature type="binding site" evidence="4">
    <location>
        <begin position="33"/>
        <end position="34"/>
    </location>
    <ligand>
        <name>FAD</name>
        <dbReference type="ChEBI" id="CHEBI:57692"/>
    </ligand>
</feature>
<organism evidence="6 7">
    <name type="scientific">Micromonospora auratinigra</name>
    <dbReference type="NCBI Taxonomy" id="261654"/>
    <lineage>
        <taxon>Bacteria</taxon>
        <taxon>Bacillati</taxon>
        <taxon>Actinomycetota</taxon>
        <taxon>Actinomycetes</taxon>
        <taxon>Micromonosporales</taxon>
        <taxon>Micromonosporaceae</taxon>
        <taxon>Micromonospora</taxon>
    </lineage>
</organism>
<feature type="binding site" evidence="4">
    <location>
        <position position="413"/>
    </location>
    <ligand>
        <name>FAD</name>
        <dbReference type="ChEBI" id="CHEBI:57692"/>
    </ligand>
</feature>
<evidence type="ECO:0000313" key="7">
    <source>
        <dbReference type="Proteomes" id="UP000199385"/>
    </source>
</evidence>
<keyword evidence="7" id="KW-1185">Reference proteome</keyword>
<dbReference type="Pfam" id="PF01593">
    <property type="entry name" value="Amino_oxidase"/>
    <property type="match status" value="1"/>
</dbReference>
<dbReference type="InterPro" id="IPR036188">
    <property type="entry name" value="FAD/NAD-bd_sf"/>
</dbReference>
<dbReference type="InterPro" id="IPR002937">
    <property type="entry name" value="Amino_oxidase"/>
</dbReference>
<dbReference type="RefSeq" id="WP_091661278.1">
    <property type="nucleotide sequence ID" value="NZ_LT594323.1"/>
</dbReference>
<evidence type="ECO:0000256" key="1">
    <source>
        <dbReference type="ARBA" id="ARBA00001974"/>
    </source>
</evidence>
<evidence type="ECO:0000313" key="6">
    <source>
        <dbReference type="EMBL" id="SBT42495.1"/>
    </source>
</evidence>
<dbReference type="PRINTS" id="PR00757">
    <property type="entry name" value="AMINEOXDASEF"/>
</dbReference>